<dbReference type="RefSeq" id="WP_285966188.1">
    <property type="nucleotide sequence ID" value="NZ_CP127294.1"/>
</dbReference>
<protein>
    <recommendedName>
        <fullName evidence="4">PspA domain-containing protein</fullName>
    </recommendedName>
</protein>
<evidence type="ECO:0000256" key="1">
    <source>
        <dbReference type="SAM" id="MobiDB-lite"/>
    </source>
</evidence>
<gene>
    <name evidence="2" type="ORF">QRX50_28295</name>
</gene>
<feature type="region of interest" description="Disordered" evidence="1">
    <location>
        <begin position="1"/>
        <end position="45"/>
    </location>
</feature>
<accession>A0A9Y2MRF8</accession>
<keyword evidence="3" id="KW-1185">Reference proteome</keyword>
<dbReference type="Proteomes" id="UP001236014">
    <property type="component" value="Chromosome"/>
</dbReference>
<evidence type="ECO:0000313" key="3">
    <source>
        <dbReference type="Proteomes" id="UP001236014"/>
    </source>
</evidence>
<name>A0A9Y2MRF8_9PSEU</name>
<dbReference type="AlphaFoldDB" id="A0A9Y2MRF8"/>
<evidence type="ECO:0008006" key="4">
    <source>
        <dbReference type="Google" id="ProtNLM"/>
    </source>
</evidence>
<evidence type="ECO:0000313" key="2">
    <source>
        <dbReference type="EMBL" id="WIX75416.1"/>
    </source>
</evidence>
<reference evidence="2 3" key="1">
    <citation type="submission" date="2023-06" db="EMBL/GenBank/DDBJ databases">
        <authorList>
            <person name="Oyuntsetseg B."/>
            <person name="Kim S.B."/>
        </authorList>
    </citation>
    <scope>NUCLEOTIDE SEQUENCE [LARGE SCALE GENOMIC DNA]</scope>
    <source>
        <strain evidence="2 3">2-15</strain>
    </source>
</reference>
<sequence>MTTNQPGDQEPLDAEIVESPESSDSPGVPAADLPEPDYSEGGVPSFDFVRDRIENRYNTSVGAQELAGIGGPETIESLDKKIADRDKAAKDKLAEIRRSMGKQ</sequence>
<organism evidence="2 3">
    <name type="scientific">Amycolatopsis carbonis</name>
    <dbReference type="NCBI Taxonomy" id="715471"/>
    <lineage>
        <taxon>Bacteria</taxon>
        <taxon>Bacillati</taxon>
        <taxon>Actinomycetota</taxon>
        <taxon>Actinomycetes</taxon>
        <taxon>Pseudonocardiales</taxon>
        <taxon>Pseudonocardiaceae</taxon>
        <taxon>Amycolatopsis</taxon>
    </lineage>
</organism>
<dbReference type="KEGG" id="acab:QRX50_28295"/>
<dbReference type="EMBL" id="CP127294">
    <property type="protein sequence ID" value="WIX75416.1"/>
    <property type="molecule type" value="Genomic_DNA"/>
</dbReference>
<proteinExistence type="predicted"/>